<name>A0ABT0MDW3_9GAMM</name>
<comment type="caution">
    <text evidence="2">The sequence shown here is derived from an EMBL/GenBank/DDBJ whole genome shotgun (WGS) entry which is preliminary data.</text>
</comment>
<sequence>MRGILLCLALAALPWVANAQSTAADEPLPSPAIALPAKQDGAIVDLQAVVVSGSQPGPGLWRVSKGDHVLWILGTQSPLPRRMEWESGPVEKVVSQSQEVIQPPSVGVKADVGFFRMLGLIPSALKARRNPDDKTLQQVVPADQYARWQRLKAHYIGKDRGIERWRPVFAALELYDKAIEKSGMTTSGVVAPVVAKMAKRYNVKVTPAKVEIPIAEPRRALKEFSTASLDDLQCFEKTLDRIQGDLDNMVARANAWAVGDINLLRDLPANSQFAACSAAFTEAGLARKYGMSDLAKQVERKWLSVAEAALANNASTFAMLPIGELLKTDGYMAKLQAKGYQVQAP</sequence>
<organism evidence="2 3">
    <name type="scientific">Luteimonas galliterrae</name>
    <dbReference type="NCBI Taxonomy" id="2940486"/>
    <lineage>
        <taxon>Bacteria</taxon>
        <taxon>Pseudomonadati</taxon>
        <taxon>Pseudomonadota</taxon>
        <taxon>Gammaproteobacteria</taxon>
        <taxon>Lysobacterales</taxon>
        <taxon>Lysobacteraceae</taxon>
        <taxon>Luteimonas</taxon>
    </lineage>
</organism>
<reference evidence="2 3" key="1">
    <citation type="submission" date="2022-05" db="EMBL/GenBank/DDBJ databases">
        <title>Luteimonas sp. SX5, whole genome shotgun sequencing project.</title>
        <authorList>
            <person name="Zhao G."/>
            <person name="Shen L."/>
        </authorList>
    </citation>
    <scope>NUCLEOTIDE SEQUENCE [LARGE SCALE GENOMIC DNA]</scope>
    <source>
        <strain evidence="2 3">SX5</strain>
    </source>
</reference>
<dbReference type="RefSeq" id="WP_249469619.1">
    <property type="nucleotide sequence ID" value="NZ_JAMBEP010000001.1"/>
</dbReference>
<dbReference type="InterPro" id="IPR002816">
    <property type="entry name" value="TraB/PrgY/GumN_fam"/>
</dbReference>
<dbReference type="CDD" id="cd14788">
    <property type="entry name" value="GumN"/>
    <property type="match status" value="1"/>
</dbReference>
<proteinExistence type="predicted"/>
<dbReference type="EMBL" id="JAMBEP010000001">
    <property type="protein sequence ID" value="MCL1633051.1"/>
    <property type="molecule type" value="Genomic_DNA"/>
</dbReference>
<evidence type="ECO:0000313" key="2">
    <source>
        <dbReference type="EMBL" id="MCL1633051.1"/>
    </source>
</evidence>
<evidence type="ECO:0000256" key="1">
    <source>
        <dbReference type="SAM" id="SignalP"/>
    </source>
</evidence>
<accession>A0ABT0MDW3</accession>
<keyword evidence="3" id="KW-1185">Reference proteome</keyword>
<dbReference type="Pfam" id="PF01963">
    <property type="entry name" value="TraB_PrgY_gumN"/>
    <property type="match status" value="1"/>
</dbReference>
<protein>
    <submittedName>
        <fullName evidence="2">TraB/GumN family protein</fullName>
    </submittedName>
</protein>
<feature type="chain" id="PRO_5045720133" evidence="1">
    <location>
        <begin position="20"/>
        <end position="345"/>
    </location>
</feature>
<keyword evidence="1" id="KW-0732">Signal</keyword>
<dbReference type="Proteomes" id="UP001431217">
    <property type="component" value="Unassembled WGS sequence"/>
</dbReference>
<gene>
    <name evidence="2" type="ORF">M2650_00095</name>
</gene>
<evidence type="ECO:0000313" key="3">
    <source>
        <dbReference type="Proteomes" id="UP001431217"/>
    </source>
</evidence>
<feature type="signal peptide" evidence="1">
    <location>
        <begin position="1"/>
        <end position="19"/>
    </location>
</feature>